<organism evidence="1 2">
    <name type="scientific">Malus baccata</name>
    <name type="common">Siberian crab apple</name>
    <name type="synonym">Pyrus baccata</name>
    <dbReference type="NCBI Taxonomy" id="106549"/>
    <lineage>
        <taxon>Eukaryota</taxon>
        <taxon>Viridiplantae</taxon>
        <taxon>Streptophyta</taxon>
        <taxon>Embryophyta</taxon>
        <taxon>Tracheophyta</taxon>
        <taxon>Spermatophyta</taxon>
        <taxon>Magnoliopsida</taxon>
        <taxon>eudicotyledons</taxon>
        <taxon>Gunneridae</taxon>
        <taxon>Pentapetalae</taxon>
        <taxon>rosids</taxon>
        <taxon>fabids</taxon>
        <taxon>Rosales</taxon>
        <taxon>Rosaceae</taxon>
        <taxon>Amygdaloideae</taxon>
        <taxon>Maleae</taxon>
        <taxon>Malus</taxon>
    </lineage>
</organism>
<reference evidence="1 2" key="1">
    <citation type="journal article" date="2019" name="G3 (Bethesda)">
        <title>Sequencing of a Wild Apple (Malus baccata) Genome Unravels the Differences Between Cultivated and Wild Apple Species Regarding Disease Resistance and Cold Tolerance.</title>
        <authorList>
            <person name="Chen X."/>
        </authorList>
    </citation>
    <scope>NUCLEOTIDE SEQUENCE [LARGE SCALE GENOMIC DNA]</scope>
    <source>
        <strain evidence="2">cv. Shandingzi</strain>
        <tissue evidence="1">Leaves</tissue>
    </source>
</reference>
<gene>
    <name evidence="1" type="ORF">C1H46_030366</name>
</gene>
<dbReference type="Proteomes" id="UP000315295">
    <property type="component" value="Unassembled WGS sequence"/>
</dbReference>
<dbReference type="AlphaFoldDB" id="A0A540LC98"/>
<protein>
    <submittedName>
        <fullName evidence="1">Uncharacterized protein</fullName>
    </submittedName>
</protein>
<evidence type="ECO:0000313" key="1">
    <source>
        <dbReference type="EMBL" id="TQD84097.1"/>
    </source>
</evidence>
<dbReference type="EMBL" id="VIEB01000653">
    <property type="protein sequence ID" value="TQD84097.1"/>
    <property type="molecule type" value="Genomic_DNA"/>
</dbReference>
<comment type="caution">
    <text evidence="1">The sequence shown here is derived from an EMBL/GenBank/DDBJ whole genome shotgun (WGS) entry which is preliminary data.</text>
</comment>
<proteinExistence type="predicted"/>
<keyword evidence="2" id="KW-1185">Reference proteome</keyword>
<name>A0A540LC98_MALBA</name>
<accession>A0A540LC98</accession>
<evidence type="ECO:0000313" key="2">
    <source>
        <dbReference type="Proteomes" id="UP000315295"/>
    </source>
</evidence>
<sequence length="153" mass="17832">MRSMRISQDTHLPQIMHCSTTTCTMTPPLQVKLVEKPRVVSARSLSGCCSLQELVEARMENDENPLTQIAEKMKGWWCWYCWDLHLLLVVFHPNKRRRHEDSFSLSLTQSHHHQYWCRGRLTVDRGGEAPDLVGDADMHTMEDRVMELKAWIG</sequence>